<comment type="caution">
    <text evidence="13">Was originally thought to be a dihydrodipicolinate reductase (DHDPR), catalyzing the conversion of dihydrodipicolinate to tetrahydrodipicolinate. However, it was shown in E.coli that the substrate of the enzymatic reaction is not dihydrodipicolinate (DHDP) but in fact (2S,4S)-4-hydroxy-2,3,4,5-tetrahydrodipicolinic acid (HTPA), the product released by the DapA-catalyzed reaction.</text>
</comment>
<dbReference type="PANTHER" id="PTHR20836">
    <property type="entry name" value="DIHYDRODIPICOLINATE REDUCTASE"/>
    <property type="match status" value="1"/>
</dbReference>
<gene>
    <name evidence="13" type="primary">dapB</name>
    <name evidence="16" type="ORF">AKJ08_2158</name>
</gene>
<dbReference type="RefSeq" id="WP_276202164.1">
    <property type="nucleotide sequence ID" value="NZ_CP012332.1"/>
</dbReference>
<keyword evidence="17" id="KW-1185">Reference proteome</keyword>
<evidence type="ECO:0000256" key="8">
    <source>
        <dbReference type="ARBA" id="ARBA00023154"/>
    </source>
</evidence>
<comment type="subcellular location">
    <subcellularLocation>
        <location evidence="13">Cytoplasm</location>
    </subcellularLocation>
</comment>
<evidence type="ECO:0000259" key="15">
    <source>
        <dbReference type="Pfam" id="PF05173"/>
    </source>
</evidence>
<dbReference type="InterPro" id="IPR022663">
    <property type="entry name" value="DapB_C"/>
</dbReference>
<dbReference type="InterPro" id="IPR000846">
    <property type="entry name" value="DapB_N"/>
</dbReference>
<dbReference type="Proteomes" id="UP000055590">
    <property type="component" value="Chromosome"/>
</dbReference>
<proteinExistence type="inferred from homology"/>
<name>A0A0K1PED6_9BACT</name>
<evidence type="ECO:0000256" key="13">
    <source>
        <dbReference type="HAMAP-Rule" id="MF_00102"/>
    </source>
</evidence>
<feature type="binding site" evidence="13">
    <location>
        <position position="149"/>
    </location>
    <ligand>
        <name>(S)-2,3,4,5-tetrahydrodipicolinate</name>
        <dbReference type="ChEBI" id="CHEBI:16845"/>
    </ligand>
</feature>
<evidence type="ECO:0000256" key="11">
    <source>
        <dbReference type="ARBA" id="ARBA00049080"/>
    </source>
</evidence>
<comment type="similarity">
    <text evidence="1 13">Belongs to the DapB family.</text>
</comment>
<sequence length="269" mass="27985">MNVVITGIGGRMGDALLRAVRSTSATRALAGTTRPGGPAQRLTAELGLPVEESLDAALARGADAVIDFTSPSATAEHVDACVRAKLPIVIGTTGLDPETQAAVARGAKEIPVVLAPNMSVGMNLLFRLVSQATEVLGEGYDVEIVEAHHRHKKDAPSGSALRLAEAVARARGEDLGDVANFGREGQVGARPRREIGIHAVRGGDVVGDHSVLFLADGERVELAHRASSREAFAGGAVRAALWLAGHAPGLYTMQHVLGFEPIPGEETKP</sequence>
<feature type="binding site" evidence="13">
    <location>
        <begin position="91"/>
        <end position="93"/>
    </location>
    <ligand>
        <name>NAD(+)</name>
        <dbReference type="ChEBI" id="CHEBI:57540"/>
    </ligand>
</feature>
<dbReference type="PATRIC" id="fig|1391653.3.peg.2256"/>
<dbReference type="InterPro" id="IPR022664">
    <property type="entry name" value="DapB_N_CS"/>
</dbReference>
<evidence type="ECO:0000256" key="2">
    <source>
        <dbReference type="ARBA" id="ARBA00022490"/>
    </source>
</evidence>
<comment type="subunit">
    <text evidence="13">Homotetramer.</text>
</comment>
<comment type="pathway">
    <text evidence="9 13">Amino-acid biosynthesis; L-lysine biosynthesis via DAP pathway; (S)-tetrahydrodipicolinate from L-aspartate: step 4/4.</text>
</comment>
<evidence type="ECO:0000256" key="5">
    <source>
        <dbReference type="ARBA" id="ARBA00022915"/>
    </source>
</evidence>
<dbReference type="AlphaFoldDB" id="A0A0K1PED6"/>
<dbReference type="InterPro" id="IPR023940">
    <property type="entry name" value="DHDPR_bac"/>
</dbReference>
<dbReference type="Pfam" id="PF01113">
    <property type="entry name" value="DapB_N"/>
    <property type="match status" value="1"/>
</dbReference>
<feature type="binding site" evidence="13">
    <location>
        <position position="34"/>
    </location>
    <ligand>
        <name>NADP(+)</name>
        <dbReference type="ChEBI" id="CHEBI:58349"/>
    </ligand>
</feature>
<protein>
    <recommendedName>
        <fullName evidence="10 13">4-hydroxy-tetrahydrodipicolinate reductase</fullName>
        <shortName evidence="13">HTPA reductase</shortName>
        <ecNumber evidence="10 13">1.17.1.8</ecNumber>
    </recommendedName>
</protein>
<comment type="catalytic activity">
    <reaction evidence="11 13">
        <text>(S)-2,3,4,5-tetrahydrodipicolinate + NADP(+) + H2O = (2S,4S)-4-hydroxy-2,3,4,5-tetrahydrodipicolinate + NADPH + H(+)</text>
        <dbReference type="Rhea" id="RHEA:35331"/>
        <dbReference type="ChEBI" id="CHEBI:15377"/>
        <dbReference type="ChEBI" id="CHEBI:15378"/>
        <dbReference type="ChEBI" id="CHEBI:16845"/>
        <dbReference type="ChEBI" id="CHEBI:57783"/>
        <dbReference type="ChEBI" id="CHEBI:58349"/>
        <dbReference type="ChEBI" id="CHEBI:67139"/>
        <dbReference type="EC" id="1.17.1.8"/>
    </reaction>
</comment>
<comment type="function">
    <text evidence="13">Catalyzes the conversion of 4-hydroxy-tetrahydrodipicolinate (HTPA) to tetrahydrodipicolinate.</text>
</comment>
<dbReference type="PIRSF" id="PIRSF000161">
    <property type="entry name" value="DHPR"/>
    <property type="match status" value="1"/>
</dbReference>
<dbReference type="EMBL" id="CP012332">
    <property type="protein sequence ID" value="AKU91771.1"/>
    <property type="molecule type" value="Genomic_DNA"/>
</dbReference>
<accession>A0A0K1PED6</accession>
<keyword evidence="3 13" id="KW-0028">Amino-acid biosynthesis</keyword>
<dbReference type="GO" id="GO:0009089">
    <property type="term" value="P:lysine biosynthetic process via diaminopimelate"/>
    <property type="evidence" value="ECO:0007669"/>
    <property type="project" value="UniProtKB-UniRule"/>
</dbReference>
<keyword evidence="2 13" id="KW-0963">Cytoplasm</keyword>
<keyword evidence="6 13" id="KW-0560">Oxidoreductase</keyword>
<dbReference type="GO" id="GO:0016726">
    <property type="term" value="F:oxidoreductase activity, acting on CH or CH2 groups, NAD or NADP as acceptor"/>
    <property type="evidence" value="ECO:0007669"/>
    <property type="project" value="UniProtKB-UniRule"/>
</dbReference>
<dbReference type="EC" id="1.17.1.8" evidence="10 13"/>
<reference evidence="16 17" key="1">
    <citation type="submission" date="2015-08" db="EMBL/GenBank/DDBJ databases">
        <authorList>
            <person name="Babu N.S."/>
            <person name="Beckwith C.J."/>
            <person name="Beseler K.G."/>
            <person name="Brison A."/>
            <person name="Carone J.V."/>
            <person name="Caskin T.P."/>
            <person name="Diamond M."/>
            <person name="Durham M.E."/>
            <person name="Foxe J.M."/>
            <person name="Go M."/>
            <person name="Henderson B.A."/>
            <person name="Jones I.B."/>
            <person name="McGettigan J.A."/>
            <person name="Micheletti S.J."/>
            <person name="Nasrallah M.E."/>
            <person name="Ortiz D."/>
            <person name="Piller C.R."/>
            <person name="Privatt S.R."/>
            <person name="Schneider S.L."/>
            <person name="Sharp S."/>
            <person name="Smith T.C."/>
            <person name="Stanton J.D."/>
            <person name="Ullery H.E."/>
            <person name="Wilson R.J."/>
            <person name="Serrano M.G."/>
            <person name="Buck G."/>
            <person name="Lee V."/>
            <person name="Wang Y."/>
            <person name="Carvalho R."/>
            <person name="Voegtly L."/>
            <person name="Shi R."/>
            <person name="Duckworth R."/>
            <person name="Johnson A."/>
            <person name="Loviza R."/>
            <person name="Walstead R."/>
            <person name="Shah Z."/>
            <person name="Kiflezghi M."/>
            <person name="Wade K."/>
            <person name="Ball S.L."/>
            <person name="Bradley K.W."/>
            <person name="Asai D.J."/>
            <person name="Bowman C.A."/>
            <person name="Russell D.A."/>
            <person name="Pope W.H."/>
            <person name="Jacobs-Sera D."/>
            <person name="Hendrix R.W."/>
            <person name="Hatfull G.F."/>
        </authorList>
    </citation>
    <scope>NUCLEOTIDE SEQUENCE [LARGE SCALE GENOMIC DNA]</scope>
    <source>
        <strain evidence="16 17">DSM 27710</strain>
    </source>
</reference>
<evidence type="ECO:0000256" key="1">
    <source>
        <dbReference type="ARBA" id="ARBA00006642"/>
    </source>
</evidence>
<dbReference type="GO" id="GO:0019877">
    <property type="term" value="P:diaminopimelate biosynthetic process"/>
    <property type="evidence" value="ECO:0007669"/>
    <property type="project" value="UniProtKB-UniRule"/>
</dbReference>
<feature type="binding site" evidence="13">
    <location>
        <begin position="7"/>
        <end position="12"/>
    </location>
    <ligand>
        <name>NAD(+)</name>
        <dbReference type="ChEBI" id="CHEBI:57540"/>
    </ligand>
</feature>
<evidence type="ECO:0000256" key="7">
    <source>
        <dbReference type="ARBA" id="ARBA00023027"/>
    </source>
</evidence>
<evidence type="ECO:0000256" key="10">
    <source>
        <dbReference type="ARBA" id="ARBA00038983"/>
    </source>
</evidence>
<feature type="binding site" evidence="13">
    <location>
        <begin position="115"/>
        <end position="118"/>
    </location>
    <ligand>
        <name>NAD(+)</name>
        <dbReference type="ChEBI" id="CHEBI:57540"/>
    </ligand>
</feature>
<evidence type="ECO:0000256" key="12">
    <source>
        <dbReference type="ARBA" id="ARBA00049396"/>
    </source>
</evidence>
<keyword evidence="7 13" id="KW-0520">NAD</keyword>
<evidence type="ECO:0000256" key="3">
    <source>
        <dbReference type="ARBA" id="ARBA00022605"/>
    </source>
</evidence>
<evidence type="ECO:0000313" key="16">
    <source>
        <dbReference type="EMBL" id="AKU91771.1"/>
    </source>
</evidence>
<dbReference type="PROSITE" id="PS01298">
    <property type="entry name" value="DAPB"/>
    <property type="match status" value="1"/>
</dbReference>
<comment type="catalytic activity">
    <reaction evidence="12 13">
        <text>(S)-2,3,4,5-tetrahydrodipicolinate + NAD(+) + H2O = (2S,4S)-4-hydroxy-2,3,4,5-tetrahydrodipicolinate + NADH + H(+)</text>
        <dbReference type="Rhea" id="RHEA:35323"/>
        <dbReference type="ChEBI" id="CHEBI:15377"/>
        <dbReference type="ChEBI" id="CHEBI:15378"/>
        <dbReference type="ChEBI" id="CHEBI:16845"/>
        <dbReference type="ChEBI" id="CHEBI:57540"/>
        <dbReference type="ChEBI" id="CHEBI:57945"/>
        <dbReference type="ChEBI" id="CHEBI:67139"/>
        <dbReference type="EC" id="1.17.1.8"/>
    </reaction>
</comment>
<feature type="domain" description="Dihydrodipicolinate reductase N-terminal" evidence="14">
    <location>
        <begin position="1"/>
        <end position="118"/>
    </location>
</feature>
<dbReference type="Gene3D" id="3.40.50.720">
    <property type="entry name" value="NAD(P)-binding Rossmann-like Domain"/>
    <property type="match status" value="1"/>
</dbReference>
<feature type="domain" description="Dihydrodipicolinate reductase C-terminal" evidence="15">
    <location>
        <begin position="121"/>
        <end position="257"/>
    </location>
</feature>
<dbReference type="GO" id="GO:0005737">
    <property type="term" value="C:cytoplasm"/>
    <property type="evidence" value="ECO:0007669"/>
    <property type="project" value="UniProtKB-SubCell"/>
</dbReference>
<dbReference type="SUPFAM" id="SSF55347">
    <property type="entry name" value="Glyceraldehyde-3-phosphate dehydrogenase-like, C-terminal domain"/>
    <property type="match status" value="1"/>
</dbReference>
<evidence type="ECO:0000256" key="4">
    <source>
        <dbReference type="ARBA" id="ARBA00022857"/>
    </source>
</evidence>
<dbReference type="Gene3D" id="3.30.360.10">
    <property type="entry name" value="Dihydrodipicolinate Reductase, domain 2"/>
    <property type="match status" value="1"/>
</dbReference>
<dbReference type="GO" id="GO:0050661">
    <property type="term" value="F:NADP binding"/>
    <property type="evidence" value="ECO:0007669"/>
    <property type="project" value="UniProtKB-UniRule"/>
</dbReference>
<keyword evidence="5 13" id="KW-0220">Diaminopimelate biosynthesis</keyword>
<feature type="active site" description="Proton donor/acceptor" evidence="13">
    <location>
        <position position="148"/>
    </location>
</feature>
<dbReference type="KEGG" id="vin:AKJ08_2158"/>
<dbReference type="GO" id="GO:0051287">
    <property type="term" value="F:NAD binding"/>
    <property type="evidence" value="ECO:0007669"/>
    <property type="project" value="UniProtKB-UniRule"/>
</dbReference>
<dbReference type="PANTHER" id="PTHR20836:SF0">
    <property type="entry name" value="4-HYDROXY-TETRAHYDRODIPICOLINATE REDUCTASE 1, CHLOROPLASTIC-RELATED"/>
    <property type="match status" value="1"/>
</dbReference>
<dbReference type="UniPathway" id="UPA00034">
    <property type="reaction ID" value="UER00018"/>
</dbReference>
<dbReference type="STRING" id="1391653.AKJ08_2158"/>
<dbReference type="FunFam" id="3.30.360.10:FF:000004">
    <property type="entry name" value="4-hydroxy-tetrahydrodipicolinate reductase"/>
    <property type="match status" value="1"/>
</dbReference>
<feature type="active site" description="Proton donor" evidence="13">
    <location>
        <position position="152"/>
    </location>
</feature>
<dbReference type="NCBIfam" id="TIGR00036">
    <property type="entry name" value="dapB"/>
    <property type="match status" value="1"/>
</dbReference>
<keyword evidence="8 13" id="KW-0457">Lysine biosynthesis</keyword>
<dbReference type="HAMAP" id="MF_00102">
    <property type="entry name" value="DapB"/>
    <property type="match status" value="1"/>
</dbReference>
<dbReference type="InterPro" id="IPR036291">
    <property type="entry name" value="NAD(P)-bd_dom_sf"/>
</dbReference>
<organism evidence="16 17">
    <name type="scientific">Vulgatibacter incomptus</name>
    <dbReference type="NCBI Taxonomy" id="1391653"/>
    <lineage>
        <taxon>Bacteria</taxon>
        <taxon>Pseudomonadati</taxon>
        <taxon>Myxococcota</taxon>
        <taxon>Myxococcia</taxon>
        <taxon>Myxococcales</taxon>
        <taxon>Cystobacterineae</taxon>
        <taxon>Vulgatibacteraceae</taxon>
        <taxon>Vulgatibacter</taxon>
    </lineage>
</organism>
<dbReference type="Pfam" id="PF05173">
    <property type="entry name" value="DapB_C"/>
    <property type="match status" value="1"/>
</dbReference>
<dbReference type="CDD" id="cd02274">
    <property type="entry name" value="DHDPR_N"/>
    <property type="match status" value="1"/>
</dbReference>
<comment type="caution">
    <text evidence="13">Lacks conserved residue(s) required for the propagation of feature annotation.</text>
</comment>
<keyword evidence="4 13" id="KW-0521">NADP</keyword>
<dbReference type="GO" id="GO:0008839">
    <property type="term" value="F:4-hydroxy-tetrahydrodipicolinate reductase"/>
    <property type="evidence" value="ECO:0007669"/>
    <property type="project" value="UniProtKB-UniRule"/>
</dbReference>
<evidence type="ECO:0000256" key="9">
    <source>
        <dbReference type="ARBA" id="ARBA00037922"/>
    </source>
</evidence>
<evidence type="ECO:0000313" key="17">
    <source>
        <dbReference type="Proteomes" id="UP000055590"/>
    </source>
</evidence>
<evidence type="ECO:0000256" key="6">
    <source>
        <dbReference type="ARBA" id="ARBA00023002"/>
    </source>
</evidence>
<feature type="binding site" evidence="13">
    <location>
        <begin position="158"/>
        <end position="159"/>
    </location>
    <ligand>
        <name>(S)-2,3,4,5-tetrahydrodipicolinate</name>
        <dbReference type="ChEBI" id="CHEBI:16845"/>
    </ligand>
</feature>
<dbReference type="SUPFAM" id="SSF51735">
    <property type="entry name" value="NAD(P)-binding Rossmann-fold domains"/>
    <property type="match status" value="1"/>
</dbReference>
<evidence type="ECO:0000259" key="14">
    <source>
        <dbReference type="Pfam" id="PF01113"/>
    </source>
</evidence>